<feature type="non-terminal residue" evidence="1">
    <location>
        <position position="55"/>
    </location>
</feature>
<keyword evidence="2" id="KW-1185">Reference proteome</keyword>
<name>A0A3L8SYT0_CHLGU</name>
<comment type="caution">
    <text evidence="1">The sequence shown here is derived from an EMBL/GenBank/DDBJ whole genome shotgun (WGS) entry which is preliminary data.</text>
</comment>
<dbReference type="AlphaFoldDB" id="A0A3L8SYT0"/>
<proteinExistence type="predicted"/>
<evidence type="ECO:0000313" key="1">
    <source>
        <dbReference type="EMBL" id="RLW10149.1"/>
    </source>
</evidence>
<organism evidence="1 2">
    <name type="scientific">Chloebia gouldiae</name>
    <name type="common">Gouldian finch</name>
    <name type="synonym">Erythrura gouldiae</name>
    <dbReference type="NCBI Taxonomy" id="44316"/>
    <lineage>
        <taxon>Eukaryota</taxon>
        <taxon>Metazoa</taxon>
        <taxon>Chordata</taxon>
        <taxon>Craniata</taxon>
        <taxon>Vertebrata</taxon>
        <taxon>Euteleostomi</taxon>
        <taxon>Archelosauria</taxon>
        <taxon>Archosauria</taxon>
        <taxon>Dinosauria</taxon>
        <taxon>Saurischia</taxon>
        <taxon>Theropoda</taxon>
        <taxon>Coelurosauria</taxon>
        <taxon>Aves</taxon>
        <taxon>Neognathae</taxon>
        <taxon>Neoaves</taxon>
        <taxon>Telluraves</taxon>
        <taxon>Australaves</taxon>
        <taxon>Passeriformes</taxon>
        <taxon>Passeroidea</taxon>
        <taxon>Passeridae</taxon>
        <taxon>Chloebia</taxon>
    </lineage>
</organism>
<dbReference type="Proteomes" id="UP000276834">
    <property type="component" value="Unassembled WGS sequence"/>
</dbReference>
<gene>
    <name evidence="1" type="ORF">DV515_00002520</name>
</gene>
<protein>
    <submittedName>
        <fullName evidence="1">Uncharacterized protein</fullName>
    </submittedName>
</protein>
<reference evidence="1 2" key="1">
    <citation type="journal article" date="2018" name="Proc. R. Soc. B">
        <title>A non-coding region near Follistatin controls head colour polymorphism in the Gouldian finch.</title>
        <authorList>
            <person name="Toomey M.B."/>
            <person name="Marques C.I."/>
            <person name="Andrade P."/>
            <person name="Araujo P.M."/>
            <person name="Sabatino S."/>
            <person name="Gazda M.A."/>
            <person name="Afonso S."/>
            <person name="Lopes R.J."/>
            <person name="Corbo J.C."/>
            <person name="Carneiro M."/>
        </authorList>
    </citation>
    <scope>NUCLEOTIDE SEQUENCE [LARGE SCALE GENOMIC DNA]</scope>
    <source>
        <strain evidence="1">Red01</strain>
        <tissue evidence="1">Muscle</tissue>
    </source>
</reference>
<accession>A0A3L8SYT0</accession>
<evidence type="ECO:0000313" key="2">
    <source>
        <dbReference type="Proteomes" id="UP000276834"/>
    </source>
</evidence>
<sequence length="55" mass="5999">MDRGRNSPLAMNGADAQEYFACIITMLSFQRSLSILGFGSYAAREDSLPPSTVKI</sequence>
<dbReference type="EMBL" id="QUSF01000004">
    <property type="protein sequence ID" value="RLW10149.1"/>
    <property type="molecule type" value="Genomic_DNA"/>
</dbReference>